<reference evidence="1 2" key="1">
    <citation type="submission" date="2018-08" db="EMBL/GenBank/DDBJ databases">
        <title>Meiothermus granaticius genome AF-68 sequencing project.</title>
        <authorList>
            <person name="Da Costa M.S."/>
            <person name="Albuquerque L."/>
            <person name="Raposo P."/>
            <person name="Froufe H.J.C."/>
            <person name="Barroso C.S."/>
            <person name="Egas C."/>
        </authorList>
    </citation>
    <scope>NUCLEOTIDE SEQUENCE [LARGE SCALE GENOMIC DNA]</scope>
    <source>
        <strain evidence="1 2">AF-68</strain>
    </source>
</reference>
<dbReference type="RefSeq" id="WP_119356103.1">
    <property type="nucleotide sequence ID" value="NZ_BJXM01000003.1"/>
</dbReference>
<organism evidence="1 2">
    <name type="scientific">Meiothermus granaticius NBRC 107808</name>
    <dbReference type="NCBI Taxonomy" id="1227551"/>
    <lineage>
        <taxon>Bacteria</taxon>
        <taxon>Thermotogati</taxon>
        <taxon>Deinococcota</taxon>
        <taxon>Deinococci</taxon>
        <taxon>Thermales</taxon>
        <taxon>Thermaceae</taxon>
        <taxon>Meiothermus</taxon>
    </lineage>
</organism>
<name>A0A399FBK3_9DEIN</name>
<evidence type="ECO:0000313" key="2">
    <source>
        <dbReference type="Proteomes" id="UP000266178"/>
    </source>
</evidence>
<accession>A0A399FBK3</accession>
<dbReference type="AlphaFoldDB" id="A0A399FBK3"/>
<proteinExistence type="predicted"/>
<protein>
    <submittedName>
        <fullName evidence="1">Uncharacterized protein</fullName>
    </submittedName>
</protein>
<keyword evidence="2" id="KW-1185">Reference proteome</keyword>
<dbReference type="Proteomes" id="UP000266178">
    <property type="component" value="Unassembled WGS sequence"/>
</dbReference>
<dbReference type="EMBL" id="QWLB01000005">
    <property type="protein sequence ID" value="RIH93530.1"/>
    <property type="molecule type" value="Genomic_DNA"/>
</dbReference>
<comment type="caution">
    <text evidence="1">The sequence shown here is derived from an EMBL/GenBank/DDBJ whole genome shotgun (WGS) entry which is preliminary data.</text>
</comment>
<gene>
    <name evidence="1" type="ORF">Mgrana_00584</name>
</gene>
<dbReference type="OrthoDB" id="30720at2"/>
<evidence type="ECO:0000313" key="1">
    <source>
        <dbReference type="EMBL" id="RIH93530.1"/>
    </source>
</evidence>
<sequence>MGYTHYWRRPRQLKLETFRRFVHDVGVLLHHLPLRTNGAGGFYSQRLLVVCGAWGNGAPTLSEQEVAFNGDAAEELDHETFAVERVYCPAPWETLDLNGHFFSFCKTARKPYDLAVTGSLLLLQQHFGSAVRISSDGTAQEWEPARELLSKVFGPDLAYTAWEQVWPQRSN</sequence>